<dbReference type="PROSITE" id="PS50885">
    <property type="entry name" value="HAMP"/>
    <property type="match status" value="1"/>
</dbReference>
<accession>A0AAN1SX89</accession>
<dbReference type="InterPro" id="IPR003660">
    <property type="entry name" value="HAMP_dom"/>
</dbReference>
<dbReference type="PANTHER" id="PTHR32089">
    <property type="entry name" value="METHYL-ACCEPTING CHEMOTAXIS PROTEIN MCPB"/>
    <property type="match status" value="1"/>
</dbReference>
<dbReference type="CDD" id="cd06225">
    <property type="entry name" value="HAMP"/>
    <property type="match status" value="1"/>
</dbReference>
<protein>
    <recommendedName>
        <fullName evidence="13">Methyl-accepting chemotaxis protein</fullName>
    </recommendedName>
</protein>
<reference evidence="11 12" key="1">
    <citation type="submission" date="2019-03" db="EMBL/GenBank/DDBJ databases">
        <title>Complete genome sequence of Ferrigenium kumadai strain An22, a microaerophilic iron-oxidizing bacterium isolated from a paddy field soil.</title>
        <authorList>
            <person name="Watanabe T."/>
            <person name="Asakawa S."/>
        </authorList>
    </citation>
    <scope>NUCLEOTIDE SEQUENCE [LARGE SCALE GENOMIC DNA]</scope>
    <source>
        <strain evidence="11 12">An22</strain>
    </source>
</reference>
<comment type="similarity">
    <text evidence="6">Belongs to the methyl-accepting chemotaxis (MCP) protein family.</text>
</comment>
<dbReference type="SUPFAM" id="SSF58104">
    <property type="entry name" value="Methyl-accepting chemotaxis protein (MCP) signaling domain"/>
    <property type="match status" value="1"/>
</dbReference>
<evidence type="ECO:0000313" key="11">
    <source>
        <dbReference type="EMBL" id="BBI98397.1"/>
    </source>
</evidence>
<name>A0AAN1SX89_9PROT</name>
<dbReference type="Pfam" id="PF00015">
    <property type="entry name" value="MCPsignal"/>
    <property type="match status" value="1"/>
</dbReference>
<keyword evidence="8" id="KW-0175">Coiled coil</keyword>
<organism evidence="11 12">
    <name type="scientific">Ferrigenium kumadai</name>
    <dbReference type="NCBI Taxonomy" id="1682490"/>
    <lineage>
        <taxon>Bacteria</taxon>
        <taxon>Pseudomonadati</taxon>
        <taxon>Pseudomonadota</taxon>
        <taxon>Betaproteobacteria</taxon>
        <taxon>Nitrosomonadales</taxon>
        <taxon>Gallionellaceae</taxon>
        <taxon>Ferrigenium</taxon>
    </lineage>
</organism>
<dbReference type="KEGG" id="fku:FGKAn22_00900"/>
<keyword evidence="4" id="KW-0472">Membrane</keyword>
<dbReference type="PROSITE" id="PS50111">
    <property type="entry name" value="CHEMOTAXIS_TRANSDUC_2"/>
    <property type="match status" value="1"/>
</dbReference>
<evidence type="ECO:0000256" key="7">
    <source>
        <dbReference type="PROSITE-ProRule" id="PRU00284"/>
    </source>
</evidence>
<evidence type="ECO:0000256" key="2">
    <source>
        <dbReference type="ARBA" id="ARBA00022692"/>
    </source>
</evidence>
<comment type="subcellular location">
    <subcellularLocation>
        <location evidence="1">Membrane</location>
        <topology evidence="1">Multi-pass membrane protein</topology>
    </subcellularLocation>
</comment>
<proteinExistence type="inferred from homology"/>
<dbReference type="SMART" id="SM00283">
    <property type="entry name" value="MA"/>
    <property type="match status" value="1"/>
</dbReference>
<dbReference type="SMART" id="SM00304">
    <property type="entry name" value="HAMP"/>
    <property type="match status" value="1"/>
</dbReference>
<evidence type="ECO:0000256" key="1">
    <source>
        <dbReference type="ARBA" id="ARBA00004141"/>
    </source>
</evidence>
<dbReference type="InterPro" id="IPR029095">
    <property type="entry name" value="NarX-like_N"/>
</dbReference>
<dbReference type="AlphaFoldDB" id="A0AAN1SX89"/>
<evidence type="ECO:0000259" key="10">
    <source>
        <dbReference type="PROSITE" id="PS50885"/>
    </source>
</evidence>
<evidence type="ECO:0000256" key="4">
    <source>
        <dbReference type="ARBA" id="ARBA00023136"/>
    </source>
</evidence>
<dbReference type="PANTHER" id="PTHR32089:SF119">
    <property type="entry name" value="METHYL-ACCEPTING CHEMOTAXIS PROTEIN CTPL"/>
    <property type="match status" value="1"/>
</dbReference>
<evidence type="ECO:0000256" key="8">
    <source>
        <dbReference type="SAM" id="Coils"/>
    </source>
</evidence>
<evidence type="ECO:0000256" key="5">
    <source>
        <dbReference type="ARBA" id="ARBA00023224"/>
    </source>
</evidence>
<dbReference type="Proteomes" id="UP001319121">
    <property type="component" value="Chromosome"/>
</dbReference>
<gene>
    <name evidence="11" type="ORF">FGKAn22_00900</name>
</gene>
<feature type="coiled-coil region" evidence="8">
    <location>
        <begin position="191"/>
        <end position="221"/>
    </location>
</feature>
<keyword evidence="5 7" id="KW-0807">Transducer</keyword>
<dbReference type="Gene3D" id="1.10.287.950">
    <property type="entry name" value="Methyl-accepting chemotaxis protein"/>
    <property type="match status" value="1"/>
</dbReference>
<dbReference type="InterPro" id="IPR004089">
    <property type="entry name" value="MCPsignal_dom"/>
</dbReference>
<evidence type="ECO:0000256" key="6">
    <source>
        <dbReference type="ARBA" id="ARBA00029447"/>
    </source>
</evidence>
<evidence type="ECO:0000259" key="9">
    <source>
        <dbReference type="PROSITE" id="PS50111"/>
    </source>
</evidence>
<keyword evidence="2" id="KW-0812">Transmembrane</keyword>
<dbReference type="Pfam" id="PF13675">
    <property type="entry name" value="PilJ"/>
    <property type="match status" value="1"/>
</dbReference>
<dbReference type="GO" id="GO:0007165">
    <property type="term" value="P:signal transduction"/>
    <property type="evidence" value="ECO:0007669"/>
    <property type="project" value="UniProtKB-KW"/>
</dbReference>
<evidence type="ECO:0008006" key="13">
    <source>
        <dbReference type="Google" id="ProtNLM"/>
    </source>
</evidence>
<dbReference type="EMBL" id="AP019536">
    <property type="protein sequence ID" value="BBI98397.1"/>
    <property type="molecule type" value="Genomic_DNA"/>
</dbReference>
<evidence type="ECO:0000313" key="12">
    <source>
        <dbReference type="Proteomes" id="UP001319121"/>
    </source>
</evidence>
<feature type="domain" description="HAMP" evidence="10">
    <location>
        <begin position="206"/>
        <end position="257"/>
    </location>
</feature>
<dbReference type="GO" id="GO:0016020">
    <property type="term" value="C:membrane"/>
    <property type="evidence" value="ECO:0007669"/>
    <property type="project" value="UniProtKB-SubCell"/>
</dbReference>
<feature type="domain" description="Methyl-accepting transducer" evidence="9">
    <location>
        <begin position="262"/>
        <end position="498"/>
    </location>
</feature>
<sequence>MVFFIVAAVAAYIDNREAAHTARYLTQSGKLLMLSQRLAKDAQLCASGDAAAFQALSQGRESFAGILRLLDRGDGSLPATAGAARKVLDELMASANNTLLNVQRLEQGRPALLASTAGASAEQLAAQAGELERVKAAVKAILENIDLVQAQSQQLVDAYQADWTARLSGVVAAFAGTLALLQLLVLAKVYLDDTRQRAEEAESANRRNQEAVRRLMAELNELASGDLTVRATVSEDITGAIAESVNHTAEALSKLVGRINDASEQVGRATQQAEQISKGLLEAARKQAQDIQEAGAAVHRMAELIRDVDAGAAQSADVAHRTLAATGQGALAVRNTMAGMDGIREQIQETAKRIKRLGESSQEIGEIVSLISDITEQTNVLALNAAIQAASAGESGQGFAVVAEEVQNLAERSAEAAKQIGVLVKAIQGDTQDAVEAMEKSTLGVVEGAQLAEMGGQSLREIEQVSNELAALIGGISASMQVQAGMAGQLAKAMQDILHITRQTTDGTRLTANSIAQLTSLAADLKGSVAGFKL</sequence>
<keyword evidence="12" id="KW-1185">Reference proteome</keyword>
<dbReference type="CDD" id="cd11386">
    <property type="entry name" value="MCP_signal"/>
    <property type="match status" value="1"/>
</dbReference>
<keyword evidence="3" id="KW-1133">Transmembrane helix</keyword>
<evidence type="ECO:0000256" key="3">
    <source>
        <dbReference type="ARBA" id="ARBA00022989"/>
    </source>
</evidence>